<dbReference type="Proteomes" id="UP000054266">
    <property type="component" value="Unassembled WGS sequence"/>
</dbReference>
<dbReference type="PANTHER" id="PTHR47840">
    <property type="entry name" value="ZN(II)2CYS6 TRANSCRIPTION FACTOR (EUROFUNG)-RELATED"/>
    <property type="match status" value="1"/>
</dbReference>
<feature type="domain" description="Xylanolytic transcriptional activator regulatory" evidence="4">
    <location>
        <begin position="109"/>
        <end position="175"/>
    </location>
</feature>
<dbReference type="HOGENOM" id="CLU_004804_2_0_1"/>
<proteinExistence type="predicted"/>
<dbReference type="GO" id="GO:0006351">
    <property type="term" value="P:DNA-templated transcription"/>
    <property type="evidence" value="ECO:0007669"/>
    <property type="project" value="InterPro"/>
</dbReference>
<dbReference type="CDD" id="cd12148">
    <property type="entry name" value="fungal_TF_MHR"/>
    <property type="match status" value="1"/>
</dbReference>
<protein>
    <recommendedName>
        <fullName evidence="4">Xylanolytic transcriptional activator regulatory domain-containing protein</fullName>
    </recommendedName>
</protein>
<accession>A0A0D2CI08</accession>
<dbReference type="STRING" id="5601.A0A0D2CI08"/>
<keyword evidence="3" id="KW-0539">Nucleus</keyword>
<dbReference type="AlphaFoldDB" id="A0A0D2CI08"/>
<keyword evidence="6" id="KW-1185">Reference proteome</keyword>
<dbReference type="SMART" id="SM00906">
    <property type="entry name" value="Fungal_trans"/>
    <property type="match status" value="1"/>
</dbReference>
<dbReference type="PANTHER" id="PTHR47840:SF1">
    <property type="entry name" value="ZN(II)2CYS6 TRANSCRIPTION FACTOR (EUROFUNG)"/>
    <property type="match status" value="1"/>
</dbReference>
<evidence type="ECO:0000313" key="5">
    <source>
        <dbReference type="EMBL" id="KIW64851.1"/>
    </source>
</evidence>
<keyword evidence="2" id="KW-0804">Transcription</keyword>
<dbReference type="InterPro" id="IPR007219">
    <property type="entry name" value="XnlR_reg_dom"/>
</dbReference>
<sequence length="493" mass="55269">MPSAVELRGTFSQDTGWWDTWHVKTFGSNEPSETLSQFLERAYQRGTVVELGFLMSALGRQDPDKAMRYLPLVDRLILANDRYAGTLDGLLLAVFHAKVYLDVGQPHRGFLCNRRGISLAQSMNLHRNYAKSTKRSIVWWTLYLGDRFLSLLLGLPYTISDNHFTITLTHDPTQVGHASRAFVIHLAVAMGRVIDQVQRHDGPKLSEVLDIEDQLESLATSKPRSWWSHSIPSVADSSVLNDLRERLICHTQYFLTKVYLHLPYLLKTAASHLYKSSNAIALDSARELVSRYHALRSDIHGTPVFDCQTVDFIGFMGAVVMLVGTRRGPGLPSPRDVDLVDKTIRILLQLGAIRTNHLALQCGSTLGTLLALCLPSRRQESPIPPEIRIPYFGVLRVCSQRESESSNFAAAEQQLPSPNVLSRAEDATIGASHDEDLRDCQEGGMPTIAYQGLYSSDYAMDWTQDELYAMPDSLDFMANLDEDWESFLNSGLQ</sequence>
<dbReference type="GO" id="GO:0003677">
    <property type="term" value="F:DNA binding"/>
    <property type="evidence" value="ECO:0007669"/>
    <property type="project" value="InterPro"/>
</dbReference>
<evidence type="ECO:0000259" key="4">
    <source>
        <dbReference type="SMART" id="SM00906"/>
    </source>
</evidence>
<evidence type="ECO:0000256" key="1">
    <source>
        <dbReference type="ARBA" id="ARBA00023015"/>
    </source>
</evidence>
<gene>
    <name evidence="5" type="ORF">PV04_07157</name>
</gene>
<dbReference type="Pfam" id="PF04082">
    <property type="entry name" value="Fungal_trans"/>
    <property type="match status" value="1"/>
</dbReference>
<reference evidence="5 6" key="1">
    <citation type="submission" date="2015-01" db="EMBL/GenBank/DDBJ databases">
        <title>The Genome Sequence of Capronia semiimmersa CBS27337.</title>
        <authorList>
            <consortium name="The Broad Institute Genomics Platform"/>
            <person name="Cuomo C."/>
            <person name="de Hoog S."/>
            <person name="Gorbushina A."/>
            <person name="Stielow B."/>
            <person name="Teixiera M."/>
            <person name="Abouelleil A."/>
            <person name="Chapman S.B."/>
            <person name="Priest M."/>
            <person name="Young S.K."/>
            <person name="Wortman J."/>
            <person name="Nusbaum C."/>
            <person name="Birren B."/>
        </authorList>
    </citation>
    <scope>NUCLEOTIDE SEQUENCE [LARGE SCALE GENOMIC DNA]</scope>
    <source>
        <strain evidence="5 6">CBS 27337</strain>
    </source>
</reference>
<organism evidence="5 6">
    <name type="scientific">Phialophora macrospora</name>
    <dbReference type="NCBI Taxonomy" id="1851006"/>
    <lineage>
        <taxon>Eukaryota</taxon>
        <taxon>Fungi</taxon>
        <taxon>Dikarya</taxon>
        <taxon>Ascomycota</taxon>
        <taxon>Pezizomycotina</taxon>
        <taxon>Eurotiomycetes</taxon>
        <taxon>Chaetothyriomycetidae</taxon>
        <taxon>Chaetothyriales</taxon>
        <taxon>Herpotrichiellaceae</taxon>
        <taxon>Phialophora</taxon>
    </lineage>
</organism>
<dbReference type="GO" id="GO:0008270">
    <property type="term" value="F:zinc ion binding"/>
    <property type="evidence" value="ECO:0007669"/>
    <property type="project" value="InterPro"/>
</dbReference>
<keyword evidence="1" id="KW-0805">Transcription regulation</keyword>
<evidence type="ECO:0000256" key="3">
    <source>
        <dbReference type="ARBA" id="ARBA00023242"/>
    </source>
</evidence>
<evidence type="ECO:0000256" key="2">
    <source>
        <dbReference type="ARBA" id="ARBA00023163"/>
    </source>
</evidence>
<dbReference type="EMBL" id="KN846960">
    <property type="protein sequence ID" value="KIW64851.1"/>
    <property type="molecule type" value="Genomic_DNA"/>
</dbReference>
<evidence type="ECO:0000313" key="6">
    <source>
        <dbReference type="Proteomes" id="UP000054266"/>
    </source>
</evidence>
<name>A0A0D2CI08_9EURO</name>